<dbReference type="Proteomes" id="UP000653565">
    <property type="component" value="Unassembled WGS sequence"/>
</dbReference>
<sequence>MNGHNTPSLSHKRRQPRVVVRAMSSAQACSYLHEGKAALDAGLDTSAIDGEESESQIPCSPGALLDARGGYVERTRLAQLEHRVRTLREWAETLEYSIPAKHRHDDGSMAYDISGIARRLNELEDRVKELERQFPTSRPDPTTF</sequence>
<keyword evidence="2" id="KW-1185">Reference proteome</keyword>
<evidence type="ECO:0000313" key="1">
    <source>
        <dbReference type="EMBL" id="KAF4231167.1"/>
    </source>
</evidence>
<organism evidence="1 2">
    <name type="scientific">Aspergillus fumigatiaffinis</name>
    <dbReference type="NCBI Taxonomy" id="340414"/>
    <lineage>
        <taxon>Eukaryota</taxon>
        <taxon>Fungi</taxon>
        <taxon>Dikarya</taxon>
        <taxon>Ascomycota</taxon>
        <taxon>Pezizomycotina</taxon>
        <taxon>Eurotiomycetes</taxon>
        <taxon>Eurotiomycetidae</taxon>
        <taxon>Eurotiales</taxon>
        <taxon>Aspergillaceae</taxon>
        <taxon>Aspergillus</taxon>
        <taxon>Aspergillus subgen. Fumigati</taxon>
    </lineage>
</organism>
<proteinExistence type="predicted"/>
<reference evidence="1" key="2">
    <citation type="submission" date="2020-04" db="EMBL/GenBank/DDBJ databases">
        <authorList>
            <person name="Santos R.A.C."/>
            <person name="Steenwyk J.L."/>
            <person name="Rivero-Menendez O."/>
            <person name="Mead M.E."/>
            <person name="Silva L.P."/>
            <person name="Bastos R.W."/>
            <person name="Alastruey-Izquierdo A."/>
            <person name="Goldman G.H."/>
            <person name="Rokas A."/>
        </authorList>
    </citation>
    <scope>NUCLEOTIDE SEQUENCE</scope>
    <source>
        <strain evidence="1">CNM-CM6805</strain>
    </source>
</reference>
<name>A0A8H4HDY8_9EURO</name>
<evidence type="ECO:0000313" key="2">
    <source>
        <dbReference type="Proteomes" id="UP000653565"/>
    </source>
</evidence>
<reference evidence="1" key="1">
    <citation type="journal article" date="2020" name="bioRxiv">
        <title>Genomic and phenotypic heterogeneity of clinical isolates of the human pathogens Aspergillus fumigatus, Aspergillus lentulus and Aspergillus fumigatiaffinis.</title>
        <authorList>
            <person name="dos Santos R.A.C."/>
            <person name="Steenwyk J.L."/>
            <person name="Rivero-Menendez O."/>
            <person name="Mead M.E."/>
            <person name="Silva L.P."/>
            <person name="Bastos R.W."/>
            <person name="Alastruey-Izquierdo A."/>
            <person name="Goldman G.H."/>
            <person name="Rokas A."/>
        </authorList>
    </citation>
    <scope>NUCLEOTIDE SEQUENCE</scope>
    <source>
        <strain evidence="1">CNM-CM6805</strain>
    </source>
</reference>
<protein>
    <submittedName>
        <fullName evidence="1">Uncharacterized protein</fullName>
    </submittedName>
</protein>
<dbReference type="OrthoDB" id="435881at2759"/>
<accession>A0A8H4HDY8</accession>
<comment type="caution">
    <text evidence="1">The sequence shown here is derived from an EMBL/GenBank/DDBJ whole genome shotgun (WGS) entry which is preliminary data.</text>
</comment>
<gene>
    <name evidence="1" type="ORF">CNMCM6805_000256</name>
</gene>
<dbReference type="EMBL" id="JAAAPX010000106">
    <property type="protein sequence ID" value="KAF4231167.1"/>
    <property type="molecule type" value="Genomic_DNA"/>
</dbReference>
<dbReference type="AlphaFoldDB" id="A0A8H4HDY8"/>